<accession>A0A212C004</accession>
<dbReference type="AlphaFoldDB" id="A0A212C004"/>
<dbReference type="Pfam" id="PF14944">
    <property type="entry name" value="TCRP1"/>
    <property type="match status" value="1"/>
</dbReference>
<dbReference type="PANTHER" id="PTHR31844">
    <property type="entry name" value="MYELIN-ASSOCIATED NEURITE-OUTGROWTH INHIBITOR-RELATED"/>
    <property type="match status" value="1"/>
</dbReference>
<feature type="non-terminal residue" evidence="2">
    <location>
        <position position="1"/>
    </location>
</feature>
<protein>
    <submittedName>
        <fullName evidence="2">Uncharacterized protein</fullName>
    </submittedName>
</protein>
<feature type="non-terminal residue" evidence="2">
    <location>
        <position position="250"/>
    </location>
</feature>
<dbReference type="InterPro" id="IPR029247">
    <property type="entry name" value="FAM168A/MANI"/>
</dbReference>
<comment type="caution">
    <text evidence="2">The sequence shown here is derived from an EMBL/GenBank/DDBJ whole genome shotgun (WGS) entry which is preliminary data.</text>
</comment>
<dbReference type="EMBL" id="MKHE01000034">
    <property type="protein sequence ID" value="OWJ99349.1"/>
    <property type="molecule type" value="Genomic_DNA"/>
</dbReference>
<organism evidence="2 3">
    <name type="scientific">Cervus elaphus hippelaphus</name>
    <name type="common">European red deer</name>
    <dbReference type="NCBI Taxonomy" id="46360"/>
    <lineage>
        <taxon>Eukaryota</taxon>
        <taxon>Metazoa</taxon>
        <taxon>Chordata</taxon>
        <taxon>Craniata</taxon>
        <taxon>Vertebrata</taxon>
        <taxon>Euteleostomi</taxon>
        <taxon>Mammalia</taxon>
        <taxon>Eutheria</taxon>
        <taxon>Laurasiatheria</taxon>
        <taxon>Artiodactyla</taxon>
        <taxon>Ruminantia</taxon>
        <taxon>Pecora</taxon>
        <taxon>Cervidae</taxon>
        <taxon>Cervinae</taxon>
        <taxon>Cervus</taxon>
    </lineage>
</organism>
<evidence type="ECO:0000313" key="3">
    <source>
        <dbReference type="Proteomes" id="UP000242450"/>
    </source>
</evidence>
<sequence>EDKGIIASATAAIFACSCLLNSQSSTVNPVYSPLQSWGSLWQPKEPTYFHLPVDTRTESQTYQKSSMAFRYTEGTSYKVLPTQSNTALIPLLLFTQTLSDGHKSNHKCLPPAESVRPESLGHTTGPHVIYYTMVIQPSSTHSAIYWTPVNPPKTNVTAMGMVVGTTMMVSTCTLLTASQHTVIGAYPVFMPTYRVPGTLAYSYMPHTDKACSPSKSRVTHLYAATQVLHGCWSSSLAAPPLFSRGDNRSA</sequence>
<evidence type="ECO:0000256" key="1">
    <source>
        <dbReference type="ARBA" id="ARBA00005357"/>
    </source>
</evidence>
<proteinExistence type="inferred from homology"/>
<evidence type="ECO:0000313" key="2">
    <source>
        <dbReference type="EMBL" id="OWJ99349.1"/>
    </source>
</evidence>
<keyword evidence="3" id="KW-1185">Reference proteome</keyword>
<dbReference type="Proteomes" id="UP000242450">
    <property type="component" value="Chromosome X"/>
</dbReference>
<reference evidence="2 3" key="1">
    <citation type="journal article" date="2018" name="Mol. Genet. Genomics">
        <title>The red deer Cervus elaphus genome CerEla1.0: sequencing, annotating, genes, and chromosomes.</title>
        <authorList>
            <person name="Bana N.A."/>
            <person name="Nyiri A."/>
            <person name="Nagy J."/>
            <person name="Frank K."/>
            <person name="Nagy T."/>
            <person name="Steger V."/>
            <person name="Schiller M."/>
            <person name="Lakatos P."/>
            <person name="Sugar L."/>
            <person name="Horn P."/>
            <person name="Barta E."/>
            <person name="Orosz L."/>
        </authorList>
    </citation>
    <scope>NUCLEOTIDE SEQUENCE [LARGE SCALE GENOMIC DNA]</scope>
    <source>
        <strain evidence="2">Hungarian</strain>
    </source>
</reference>
<gene>
    <name evidence="2" type="ORF">Celaphus_00009808</name>
</gene>
<name>A0A212C004_CEREH</name>
<comment type="similarity">
    <text evidence="1">Belongs to the FAM168 family.</text>
</comment>